<feature type="signal peptide" evidence="1">
    <location>
        <begin position="1"/>
        <end position="21"/>
    </location>
</feature>
<sequence>MHGLGKIVIGMVTLFGSSALADLPPVKQASTVFQGCNYSIKSQPYEGVGPGGAILVYYKIILQREQGPYNLCWFPPATRELLDTGYEPELAITANFNGIVAAYGWTTFSRSTGLSTRISVQQLNPYSPNPDVLEVSRESTLVAYQFASPSSGGMPSSLFLDGLKLQSGNLEVRGRLAGNWVTAEEAPSSGPIELYEGGHFIALYPDIFNTVQRPLFVTY</sequence>
<evidence type="ECO:0000313" key="2">
    <source>
        <dbReference type="EMBL" id="ATB38255.1"/>
    </source>
</evidence>
<gene>
    <name evidence="2" type="ORF">CYFUS_003688</name>
</gene>
<evidence type="ECO:0008006" key="4">
    <source>
        <dbReference type="Google" id="ProtNLM"/>
    </source>
</evidence>
<feature type="chain" id="PRO_5012468016" description="Lipoprotein" evidence="1">
    <location>
        <begin position="22"/>
        <end position="219"/>
    </location>
</feature>
<keyword evidence="1" id="KW-0732">Signal</keyword>
<dbReference type="Proteomes" id="UP000217257">
    <property type="component" value="Chromosome"/>
</dbReference>
<organism evidence="2 3">
    <name type="scientific">Cystobacter fuscus</name>
    <dbReference type="NCBI Taxonomy" id="43"/>
    <lineage>
        <taxon>Bacteria</taxon>
        <taxon>Pseudomonadati</taxon>
        <taxon>Myxococcota</taxon>
        <taxon>Myxococcia</taxon>
        <taxon>Myxococcales</taxon>
        <taxon>Cystobacterineae</taxon>
        <taxon>Archangiaceae</taxon>
        <taxon>Cystobacter</taxon>
    </lineage>
</organism>
<dbReference type="RefSeq" id="WP_157758516.1">
    <property type="nucleotide sequence ID" value="NZ_CP022098.1"/>
</dbReference>
<protein>
    <recommendedName>
        <fullName evidence="4">Lipoprotein</fullName>
    </recommendedName>
</protein>
<dbReference type="KEGG" id="cfus:CYFUS_003688"/>
<dbReference type="EMBL" id="CP022098">
    <property type="protein sequence ID" value="ATB38255.1"/>
    <property type="molecule type" value="Genomic_DNA"/>
</dbReference>
<proteinExistence type="predicted"/>
<dbReference type="AlphaFoldDB" id="A0A250J2R9"/>
<name>A0A250J2R9_9BACT</name>
<accession>A0A250J2R9</accession>
<reference evidence="2 3" key="1">
    <citation type="submission" date="2017-06" db="EMBL/GenBank/DDBJ databases">
        <title>Sequencing and comparative analysis of myxobacterial genomes.</title>
        <authorList>
            <person name="Rupp O."/>
            <person name="Goesmann A."/>
            <person name="Sogaard-Andersen L."/>
        </authorList>
    </citation>
    <scope>NUCLEOTIDE SEQUENCE [LARGE SCALE GENOMIC DNA]</scope>
    <source>
        <strain evidence="2 3">DSM 52655</strain>
    </source>
</reference>
<evidence type="ECO:0000313" key="3">
    <source>
        <dbReference type="Proteomes" id="UP000217257"/>
    </source>
</evidence>
<evidence type="ECO:0000256" key="1">
    <source>
        <dbReference type="SAM" id="SignalP"/>
    </source>
</evidence>